<dbReference type="EMBL" id="JQCQ01000061">
    <property type="protein sequence ID" value="KRO20566.1"/>
    <property type="molecule type" value="Genomic_DNA"/>
</dbReference>
<accession>A0A0R2N465</accession>
<dbReference type="PATRIC" id="fig|480391.4.peg.1607"/>
<keyword evidence="2" id="KW-1185">Reference proteome</keyword>
<dbReference type="Proteomes" id="UP000051249">
    <property type="component" value="Unassembled WGS sequence"/>
</dbReference>
<comment type="caution">
    <text evidence="1">The sequence shown here is derived from an EMBL/GenBank/DDBJ whole genome shotgun (WGS) entry which is preliminary data.</text>
</comment>
<protein>
    <submittedName>
        <fullName evidence="1">Uncharacterized protein</fullName>
    </submittedName>
</protein>
<dbReference type="AlphaFoldDB" id="A0A0R2N465"/>
<name>A0A0R2N465_9LACO</name>
<sequence>MNPTVIITLLICHRKNFYPVIRLIYSQPLPKKVNFVYPSGINYAIKEHDDDALGGGGIDKYNLFQKGDHWFMSGDG</sequence>
<evidence type="ECO:0000313" key="1">
    <source>
        <dbReference type="EMBL" id="KRO20566.1"/>
    </source>
</evidence>
<gene>
    <name evidence="1" type="ORF">IV88_GL001579</name>
</gene>
<evidence type="ECO:0000313" key="2">
    <source>
        <dbReference type="Proteomes" id="UP000051249"/>
    </source>
</evidence>
<reference evidence="1 2" key="1">
    <citation type="journal article" date="2015" name="Genome Announc.">
        <title>Expanding the biotechnology potential of lactobacilli through comparative genomics of 213 strains and associated genera.</title>
        <authorList>
            <person name="Sun Z."/>
            <person name="Harris H.M."/>
            <person name="McCann A."/>
            <person name="Guo C."/>
            <person name="Argimon S."/>
            <person name="Zhang W."/>
            <person name="Yang X."/>
            <person name="Jeffery I.B."/>
            <person name="Cooney J.C."/>
            <person name="Kagawa T.F."/>
            <person name="Liu W."/>
            <person name="Song Y."/>
            <person name="Salvetti E."/>
            <person name="Wrobel A."/>
            <person name="Rasinkangas P."/>
            <person name="Parkhill J."/>
            <person name="Rea M.C."/>
            <person name="O'Sullivan O."/>
            <person name="Ritari J."/>
            <person name="Douillard F.P."/>
            <person name="Paul Ross R."/>
            <person name="Yang R."/>
            <person name="Briner A.E."/>
            <person name="Felis G.E."/>
            <person name="de Vos W.M."/>
            <person name="Barrangou R."/>
            <person name="Klaenhammer T.R."/>
            <person name="Caufield P.W."/>
            <person name="Cui Y."/>
            <person name="Zhang H."/>
            <person name="O'Toole P.W."/>
        </authorList>
    </citation>
    <scope>NUCLEOTIDE SEQUENCE [LARGE SCALE GENOMIC DNA]</scope>
    <source>
        <strain evidence="1 2">DSM 23026</strain>
    </source>
</reference>
<organism evidence="1 2">
    <name type="scientific">Pediococcus argentinicus</name>
    <dbReference type="NCBI Taxonomy" id="480391"/>
    <lineage>
        <taxon>Bacteria</taxon>
        <taxon>Bacillati</taxon>
        <taxon>Bacillota</taxon>
        <taxon>Bacilli</taxon>
        <taxon>Lactobacillales</taxon>
        <taxon>Lactobacillaceae</taxon>
        <taxon>Pediococcus</taxon>
    </lineage>
</organism>
<dbReference type="RefSeq" id="WP_168388209.1">
    <property type="nucleotide sequence ID" value="NZ_JAAXPP010000029.1"/>
</dbReference>
<proteinExistence type="predicted"/>